<keyword evidence="2" id="KW-0496">Mitochondrion</keyword>
<name>A0A5B9RBF9_9AGAM</name>
<accession>A0A5B9RBF9</accession>
<gene>
    <name evidence="2" type="ORF">Schpa_000055</name>
</gene>
<evidence type="ECO:0008006" key="3">
    <source>
        <dbReference type="Google" id="ProtNLM"/>
    </source>
</evidence>
<keyword evidence="1" id="KW-0812">Transmembrane</keyword>
<geneLocation type="mitochondrion" evidence="2"/>
<keyword evidence="1" id="KW-1133">Transmembrane helix</keyword>
<reference evidence="2" key="1">
    <citation type="journal article" date="2015" name="J. Biotechnol.">
        <title>Genome sequence of a white rot fungus Schizopora paradoxa KUC8140 for wood decay and mycoremediation.</title>
        <authorList>
            <person name="Min B."/>
            <person name="Park H."/>
            <person name="Jang Y."/>
            <person name="Kim J.J."/>
            <person name="Kim K.H."/>
            <person name="Pangilinan J."/>
            <person name="Lipzen A."/>
            <person name="Riley R."/>
            <person name="Grigoriev I.V."/>
            <person name="Spatafora J.W."/>
            <person name="Choi I.G."/>
        </authorList>
    </citation>
    <scope>NUCLEOTIDE SEQUENCE</scope>
    <source>
        <strain evidence="2">KUC8140</strain>
    </source>
</reference>
<reference evidence="2" key="2">
    <citation type="submission" date="2019-03" db="EMBL/GenBank/DDBJ databases">
        <title>Evidence of extensive intraspecific noncoding reshuffling in a 169kb mitochondrial genome of basidiomycete fungus.</title>
        <authorList>
            <person name="Lee H.-H."/>
            <person name="Ke H.-M."/>
            <person name="Lin C.-Y.I."/>
            <person name="Lee T.J."/>
            <person name="Chung C.-L."/>
            <person name="Tsai I.J."/>
        </authorList>
    </citation>
    <scope>NUCLEOTIDE SEQUENCE</scope>
    <source>
        <strain evidence="2">KUC8140</strain>
    </source>
</reference>
<feature type="transmembrane region" description="Helical" evidence="1">
    <location>
        <begin position="66"/>
        <end position="90"/>
    </location>
</feature>
<protein>
    <recommendedName>
        <fullName evidence="3">G-protein coupled receptors family 1 profile domain-containing protein</fullName>
    </recommendedName>
</protein>
<sequence length="145" mass="17093">MNNKLTNYLIQLIIVLNKLIHNMILNISKLSDNSVRYCYIMPFILNKIGKDIPIDAEPAIQLSFNMFILTLIILICFINIIGYFISIYLINKYDVENKYPKYARYIRYFEKSRLYLVVIEIIICLVFLIIILLLNATVLGFFILK</sequence>
<organism evidence="2">
    <name type="scientific">Schizopora paradoxa</name>
    <dbReference type="NCBI Taxonomy" id="27342"/>
    <lineage>
        <taxon>Eukaryota</taxon>
        <taxon>Fungi</taxon>
        <taxon>Dikarya</taxon>
        <taxon>Basidiomycota</taxon>
        <taxon>Agaricomycotina</taxon>
        <taxon>Agaricomycetes</taxon>
        <taxon>Hymenochaetales</taxon>
        <taxon>Schizoporaceae</taxon>
        <taxon>Schizopora</taxon>
    </lineage>
</organism>
<evidence type="ECO:0000313" key="2">
    <source>
        <dbReference type="EMBL" id="QEG57224.1"/>
    </source>
</evidence>
<dbReference type="AlphaFoldDB" id="A0A5B9RBF9"/>
<evidence type="ECO:0000256" key="1">
    <source>
        <dbReference type="SAM" id="Phobius"/>
    </source>
</evidence>
<keyword evidence="1" id="KW-0472">Membrane</keyword>
<dbReference type="EMBL" id="MK623261">
    <property type="protein sequence ID" value="QEG57224.1"/>
    <property type="molecule type" value="Genomic_DNA"/>
</dbReference>
<proteinExistence type="predicted"/>
<feature type="transmembrane region" description="Helical" evidence="1">
    <location>
        <begin position="114"/>
        <end position="144"/>
    </location>
</feature>